<dbReference type="Gene3D" id="3.20.20.70">
    <property type="entry name" value="Aldolase class I"/>
    <property type="match status" value="1"/>
</dbReference>
<accession>A0A2K8NUR2</accession>
<dbReference type="CDD" id="cd00959">
    <property type="entry name" value="DeoC"/>
    <property type="match status" value="1"/>
</dbReference>
<dbReference type="PANTHER" id="PTHR10889">
    <property type="entry name" value="DEOXYRIBOSE-PHOSPHATE ALDOLASE"/>
    <property type="match status" value="1"/>
</dbReference>
<organism evidence="8 9">
    <name type="scientific">Entomoplasma freundtii</name>
    <dbReference type="NCBI Taxonomy" id="74700"/>
    <lineage>
        <taxon>Bacteria</taxon>
        <taxon>Bacillati</taxon>
        <taxon>Mycoplasmatota</taxon>
        <taxon>Mollicutes</taxon>
        <taxon>Entomoplasmatales</taxon>
        <taxon>Entomoplasmataceae</taxon>
        <taxon>Entomoplasma</taxon>
    </lineage>
</organism>
<dbReference type="FunFam" id="3.20.20.70:FF:000044">
    <property type="entry name" value="Deoxyribose-phosphate aldolase"/>
    <property type="match status" value="1"/>
</dbReference>
<evidence type="ECO:0000256" key="2">
    <source>
        <dbReference type="ARBA" id="ARBA00022490"/>
    </source>
</evidence>
<dbReference type="EMBL" id="CP024962">
    <property type="protein sequence ID" value="ATZ16501.1"/>
    <property type="molecule type" value="Genomic_DNA"/>
</dbReference>
<feature type="active site" description="Proton donor/acceptor" evidence="7">
    <location>
        <position position="180"/>
    </location>
</feature>
<dbReference type="PIRSF" id="PIRSF001357">
    <property type="entry name" value="DeoC"/>
    <property type="match status" value="1"/>
</dbReference>
<comment type="pathway">
    <text evidence="7">Carbohydrate degradation; 2-deoxy-D-ribose 1-phosphate degradation; D-glyceraldehyde 3-phosphate and acetaldehyde from 2-deoxy-alpha-D-ribose 1-phosphate: step 2/2.</text>
</comment>
<name>A0A2K8NUR2_9MOLU</name>
<dbReference type="RefSeq" id="WP_100609513.1">
    <property type="nucleotide sequence ID" value="NZ_CP024962.1"/>
</dbReference>
<comment type="catalytic activity">
    <reaction evidence="5 7">
        <text>2-deoxy-D-ribose 5-phosphate = D-glyceraldehyde 3-phosphate + acetaldehyde</text>
        <dbReference type="Rhea" id="RHEA:12821"/>
        <dbReference type="ChEBI" id="CHEBI:15343"/>
        <dbReference type="ChEBI" id="CHEBI:59776"/>
        <dbReference type="ChEBI" id="CHEBI:62877"/>
        <dbReference type="EC" id="4.1.2.4"/>
    </reaction>
</comment>
<comment type="function">
    <text evidence="6 7">Catalyzes a reversible aldol reaction between acetaldehyde and D-glyceraldehyde 3-phosphate to generate 2-deoxy-D-ribose 5-phosphate.</text>
</comment>
<feature type="active site" description="Proton donor/acceptor" evidence="7">
    <location>
        <position position="89"/>
    </location>
</feature>
<proteinExistence type="inferred from homology"/>
<dbReference type="GO" id="GO:0016052">
    <property type="term" value="P:carbohydrate catabolic process"/>
    <property type="evidence" value="ECO:0007669"/>
    <property type="project" value="TreeGrafter"/>
</dbReference>
<dbReference type="Proteomes" id="UP000232222">
    <property type="component" value="Chromosome"/>
</dbReference>
<keyword evidence="4 7" id="KW-0704">Schiff base</keyword>
<dbReference type="GO" id="GO:0006018">
    <property type="term" value="P:2-deoxyribose 1-phosphate catabolic process"/>
    <property type="evidence" value="ECO:0007669"/>
    <property type="project" value="UniProtKB-UniRule"/>
</dbReference>
<keyword evidence="9" id="KW-1185">Reference proteome</keyword>
<dbReference type="UniPathway" id="UPA00002">
    <property type="reaction ID" value="UER00468"/>
</dbReference>
<dbReference type="InterPro" id="IPR028581">
    <property type="entry name" value="DeoC_typeI"/>
</dbReference>
<comment type="subcellular location">
    <subcellularLocation>
        <location evidence="7">Cytoplasm</location>
    </subcellularLocation>
</comment>
<dbReference type="GO" id="GO:0005737">
    <property type="term" value="C:cytoplasm"/>
    <property type="evidence" value="ECO:0007669"/>
    <property type="project" value="UniProtKB-SubCell"/>
</dbReference>
<comment type="similarity">
    <text evidence="1 7">Belongs to the DeoC/FbaB aldolase family. DeoC type 1 subfamily.</text>
</comment>
<keyword evidence="3 7" id="KW-0456">Lyase</keyword>
<evidence type="ECO:0000256" key="1">
    <source>
        <dbReference type="ARBA" id="ARBA00010936"/>
    </source>
</evidence>
<dbReference type="InterPro" id="IPR011343">
    <property type="entry name" value="DeoC"/>
</dbReference>
<evidence type="ECO:0000256" key="3">
    <source>
        <dbReference type="ARBA" id="ARBA00023239"/>
    </source>
</evidence>
<dbReference type="Pfam" id="PF01791">
    <property type="entry name" value="DeoC"/>
    <property type="match status" value="1"/>
</dbReference>
<dbReference type="InterPro" id="IPR002915">
    <property type="entry name" value="DeoC/FbaB/LacD_aldolase"/>
</dbReference>
<dbReference type="KEGG" id="efr:EFREU_v1c04750"/>
<evidence type="ECO:0000313" key="8">
    <source>
        <dbReference type="EMBL" id="ATZ16501.1"/>
    </source>
</evidence>
<reference evidence="8 9" key="1">
    <citation type="submission" date="2017-11" db="EMBL/GenBank/DDBJ databases">
        <title>Genome sequence of Entomoplasma freundtii BARC 318 (ATCC 51999).</title>
        <authorList>
            <person name="Lo W.-S."/>
            <person name="Gasparich G.E."/>
            <person name="Kuo C.-H."/>
        </authorList>
    </citation>
    <scope>NUCLEOTIDE SEQUENCE [LARGE SCALE GENOMIC DNA]</scope>
    <source>
        <strain evidence="8 9">BARC 318</strain>
    </source>
</reference>
<dbReference type="PANTHER" id="PTHR10889:SF1">
    <property type="entry name" value="DEOXYRIBOSE-PHOSPHATE ALDOLASE"/>
    <property type="match status" value="1"/>
</dbReference>
<evidence type="ECO:0000313" key="9">
    <source>
        <dbReference type="Proteomes" id="UP000232222"/>
    </source>
</evidence>
<evidence type="ECO:0000256" key="6">
    <source>
        <dbReference type="ARBA" id="ARBA00056337"/>
    </source>
</evidence>
<feature type="active site" description="Schiff-base intermediate with acetaldehyde" evidence="7">
    <location>
        <position position="151"/>
    </location>
</feature>
<dbReference type="EC" id="4.1.2.4" evidence="7"/>
<dbReference type="GO" id="GO:0004139">
    <property type="term" value="F:deoxyribose-phosphate aldolase activity"/>
    <property type="evidence" value="ECO:0007669"/>
    <property type="project" value="UniProtKB-UniRule"/>
</dbReference>
<dbReference type="GO" id="GO:0009264">
    <property type="term" value="P:deoxyribonucleotide catabolic process"/>
    <property type="evidence" value="ECO:0007669"/>
    <property type="project" value="UniProtKB-UniRule"/>
</dbReference>
<dbReference type="OrthoDB" id="9778711at2"/>
<dbReference type="InterPro" id="IPR013785">
    <property type="entry name" value="Aldolase_TIM"/>
</dbReference>
<keyword evidence="2 7" id="KW-0963">Cytoplasm</keyword>
<dbReference type="NCBIfam" id="TIGR00126">
    <property type="entry name" value="deoC"/>
    <property type="match status" value="1"/>
</dbReference>
<evidence type="ECO:0000256" key="4">
    <source>
        <dbReference type="ARBA" id="ARBA00023270"/>
    </source>
</evidence>
<dbReference type="AlphaFoldDB" id="A0A2K8NUR2"/>
<evidence type="ECO:0000256" key="5">
    <source>
        <dbReference type="ARBA" id="ARBA00048791"/>
    </source>
</evidence>
<dbReference type="SMART" id="SM01133">
    <property type="entry name" value="DeoC"/>
    <property type="match status" value="1"/>
</dbReference>
<gene>
    <name evidence="7 8" type="primary">deoC</name>
    <name evidence="8" type="ORF">EFREU_v1c04750</name>
</gene>
<sequence length="220" mass="23580">MELNKYIDQTLLKPEATAQEITKLCDEAKHYHFATVCVNPSRIALAKKLLAGSDVEITTVIGFPLGAQTTATKVCETKDAIAEGADEIDMVMNIGALKDRDYDYVLNDFKAVRKAAKGKILKVILEVCLLTDKEIVKACELALEAGLDFVKTSTGFNKGGATPESVALMKSVVQDKAKVKAAGGVRNREDALVMIEKGASRLGTSGGVAIMEGKDHSKGY</sequence>
<evidence type="ECO:0000256" key="7">
    <source>
        <dbReference type="HAMAP-Rule" id="MF_00114"/>
    </source>
</evidence>
<dbReference type="SUPFAM" id="SSF51569">
    <property type="entry name" value="Aldolase"/>
    <property type="match status" value="1"/>
</dbReference>
<protein>
    <recommendedName>
        <fullName evidence="7">Deoxyribose-phosphate aldolase</fullName>
        <shortName evidence="7">DERA</shortName>
        <ecNumber evidence="7">4.1.2.4</ecNumber>
    </recommendedName>
    <alternativeName>
        <fullName evidence="7">2-deoxy-D-ribose 5-phosphate aldolase</fullName>
    </alternativeName>
    <alternativeName>
        <fullName evidence="7">Phosphodeoxyriboaldolase</fullName>
        <shortName evidence="7">Deoxyriboaldolase</shortName>
    </alternativeName>
</protein>
<dbReference type="HAMAP" id="MF_00114">
    <property type="entry name" value="DeoC_type1"/>
    <property type="match status" value="1"/>
</dbReference>